<name>A0A0R3MPW3_9BRAD</name>
<organism evidence="2 3">
    <name type="scientific">Bradyrhizobium lablabi</name>
    <dbReference type="NCBI Taxonomy" id="722472"/>
    <lineage>
        <taxon>Bacteria</taxon>
        <taxon>Pseudomonadati</taxon>
        <taxon>Pseudomonadota</taxon>
        <taxon>Alphaproteobacteria</taxon>
        <taxon>Hyphomicrobiales</taxon>
        <taxon>Nitrobacteraceae</taxon>
        <taxon>Bradyrhizobium</taxon>
    </lineage>
</organism>
<evidence type="ECO:0000256" key="1">
    <source>
        <dbReference type="SAM" id="MobiDB-lite"/>
    </source>
</evidence>
<reference evidence="2 3" key="1">
    <citation type="submission" date="2014-03" db="EMBL/GenBank/DDBJ databases">
        <title>Bradyrhizobium valentinum sp. nov., isolated from effective nodules of Lupinus mariae-josephae, a lupine endemic of basic-lime soils in Eastern Spain.</title>
        <authorList>
            <person name="Duran D."/>
            <person name="Rey L."/>
            <person name="Navarro A."/>
            <person name="Busquets A."/>
            <person name="Imperial J."/>
            <person name="Ruiz-Argueso T."/>
        </authorList>
    </citation>
    <scope>NUCLEOTIDE SEQUENCE [LARGE SCALE GENOMIC DNA]</scope>
    <source>
        <strain evidence="2 3">CCBAU 23086</strain>
    </source>
</reference>
<sequence length="73" mass="7395">MSLSSLQVLPTLSFAIPIASRTDDGRDATSRPSGGDADDGDGEEDATAVPAVVQTAGHPAIQADHRRGAEPPA</sequence>
<feature type="compositionally biased region" description="Acidic residues" evidence="1">
    <location>
        <begin position="36"/>
        <end position="46"/>
    </location>
</feature>
<evidence type="ECO:0000313" key="2">
    <source>
        <dbReference type="EMBL" id="KRR21969.1"/>
    </source>
</evidence>
<accession>A0A0R3MPW3</accession>
<feature type="compositionally biased region" description="Basic and acidic residues" evidence="1">
    <location>
        <begin position="63"/>
        <end position="73"/>
    </location>
</feature>
<evidence type="ECO:0000313" key="3">
    <source>
        <dbReference type="Proteomes" id="UP000051660"/>
    </source>
</evidence>
<dbReference type="AlphaFoldDB" id="A0A0R3MPW3"/>
<comment type="caution">
    <text evidence="2">The sequence shown here is derived from an EMBL/GenBank/DDBJ whole genome shotgun (WGS) entry which is preliminary data.</text>
</comment>
<feature type="region of interest" description="Disordered" evidence="1">
    <location>
        <begin position="17"/>
        <end position="73"/>
    </location>
</feature>
<proteinExistence type="predicted"/>
<dbReference type="Proteomes" id="UP000051660">
    <property type="component" value="Unassembled WGS sequence"/>
</dbReference>
<gene>
    <name evidence="2" type="ORF">CQ14_39705</name>
</gene>
<dbReference type="EMBL" id="LLYB01000079">
    <property type="protein sequence ID" value="KRR21969.1"/>
    <property type="molecule type" value="Genomic_DNA"/>
</dbReference>
<protein>
    <submittedName>
        <fullName evidence="2">Uncharacterized protein</fullName>
    </submittedName>
</protein>